<feature type="transmembrane region" description="Helical" evidence="1">
    <location>
        <begin position="63"/>
        <end position="85"/>
    </location>
</feature>
<gene>
    <name evidence="2" type="ORF">NCTC12872_00270</name>
</gene>
<dbReference type="OrthoDB" id="5451742at2"/>
<evidence type="ECO:0000313" key="3">
    <source>
        <dbReference type="Proteomes" id="UP000255417"/>
    </source>
</evidence>
<evidence type="ECO:0000313" key="2">
    <source>
        <dbReference type="EMBL" id="SUB58308.1"/>
    </source>
</evidence>
<accession>A0A379C840</accession>
<dbReference type="Proteomes" id="UP000255417">
    <property type="component" value="Unassembled WGS sequence"/>
</dbReference>
<keyword evidence="1" id="KW-1133">Transmembrane helix</keyword>
<feature type="transmembrane region" description="Helical" evidence="1">
    <location>
        <begin position="105"/>
        <end position="126"/>
    </location>
</feature>
<sequence length="303" mass="33363">MLYGLSIVFFPLFFGYLIKFNQAEKLVIINRILMTCLYFILFFMGCSLGQLDNLTTILPQIGYTAFMMSVIVQGCNITCLLLFEFLMPYRLEIQSNEPLPSRLKLLFESSLLCSMVLLGGIVSFLLKDFITFSSHLSVYPLVIMIFCVGIQLRNSGIPLAEVFMNKRGIQLSIVMLISAMISGVIIATFCNFSLIKGLTFASGLGWYSLSSTLIGDTWGAIAGSTAFFNDLSRELYCLFTIPFFMSRFPSTAVGLGAATSLDVSLPIIQKSGGTQVVPLAISFGFIINIAVPLLLSFFIGLSQ</sequence>
<feature type="transmembrane region" description="Helical" evidence="1">
    <location>
        <begin position="28"/>
        <end position="51"/>
    </location>
</feature>
<dbReference type="EMBL" id="UGTA01000001">
    <property type="protein sequence ID" value="SUB58308.1"/>
    <property type="molecule type" value="Genomic_DNA"/>
</dbReference>
<dbReference type="PANTHER" id="PTHR35804">
    <property type="entry name" value="LYSINE EXPORTER LYSO"/>
    <property type="match status" value="1"/>
</dbReference>
<evidence type="ECO:0000256" key="1">
    <source>
        <dbReference type="SAM" id="Phobius"/>
    </source>
</evidence>
<protein>
    <submittedName>
        <fullName evidence="2">Membrane protein of uncharacterized function (DUF340)</fullName>
    </submittedName>
</protein>
<feature type="transmembrane region" description="Helical" evidence="1">
    <location>
        <begin position="206"/>
        <end position="228"/>
    </location>
</feature>
<organism evidence="2 3">
    <name type="scientific">Phocoenobacter uteri</name>
    <dbReference type="NCBI Taxonomy" id="146806"/>
    <lineage>
        <taxon>Bacteria</taxon>
        <taxon>Pseudomonadati</taxon>
        <taxon>Pseudomonadota</taxon>
        <taxon>Gammaproteobacteria</taxon>
        <taxon>Pasteurellales</taxon>
        <taxon>Pasteurellaceae</taxon>
        <taxon>Phocoenobacter</taxon>
    </lineage>
</organism>
<dbReference type="GO" id="GO:0005886">
    <property type="term" value="C:plasma membrane"/>
    <property type="evidence" value="ECO:0007669"/>
    <property type="project" value="TreeGrafter"/>
</dbReference>
<feature type="transmembrane region" description="Helical" evidence="1">
    <location>
        <begin position="132"/>
        <end position="152"/>
    </location>
</feature>
<feature type="transmembrane region" description="Helical" evidence="1">
    <location>
        <begin position="279"/>
        <end position="301"/>
    </location>
</feature>
<proteinExistence type="predicted"/>
<dbReference type="InterPro" id="IPR005642">
    <property type="entry name" value="LysO"/>
</dbReference>
<feature type="transmembrane region" description="Helical" evidence="1">
    <location>
        <begin position="6"/>
        <end position="21"/>
    </location>
</feature>
<feature type="transmembrane region" description="Helical" evidence="1">
    <location>
        <begin position="173"/>
        <end position="194"/>
    </location>
</feature>
<name>A0A379C840_9PAST</name>
<dbReference type="AlphaFoldDB" id="A0A379C840"/>
<dbReference type="GO" id="GO:0015661">
    <property type="term" value="F:L-lysine efflux transmembrane transporter activity"/>
    <property type="evidence" value="ECO:0007669"/>
    <property type="project" value="InterPro"/>
</dbReference>
<feature type="transmembrane region" description="Helical" evidence="1">
    <location>
        <begin position="235"/>
        <end position="259"/>
    </location>
</feature>
<dbReference type="RefSeq" id="WP_115314836.1">
    <property type="nucleotide sequence ID" value="NZ_LWIF01000001.1"/>
</dbReference>
<keyword evidence="3" id="KW-1185">Reference proteome</keyword>
<dbReference type="PANTHER" id="PTHR35804:SF1">
    <property type="entry name" value="LYSINE EXPORTER LYSO"/>
    <property type="match status" value="1"/>
</dbReference>
<reference evidence="2 3" key="1">
    <citation type="submission" date="2018-06" db="EMBL/GenBank/DDBJ databases">
        <authorList>
            <consortium name="Pathogen Informatics"/>
            <person name="Doyle S."/>
        </authorList>
    </citation>
    <scope>NUCLEOTIDE SEQUENCE [LARGE SCALE GENOMIC DNA]</scope>
    <source>
        <strain evidence="2 3">NCTC12872</strain>
    </source>
</reference>
<dbReference type="Pfam" id="PF03956">
    <property type="entry name" value="Lys_export"/>
    <property type="match status" value="1"/>
</dbReference>
<keyword evidence="1" id="KW-0472">Membrane</keyword>
<keyword evidence="1" id="KW-0812">Transmembrane</keyword>